<reference evidence="1 2" key="1">
    <citation type="journal article" date="2022" name="bioRxiv">
        <title>The genome of the oomycete Peronosclerospora sorghi, a cosmopolitan pathogen of maize and sorghum, is inflated with dispersed pseudogenes.</title>
        <authorList>
            <person name="Fletcher K."/>
            <person name="Martin F."/>
            <person name="Isakeit T."/>
            <person name="Cavanaugh K."/>
            <person name="Magill C."/>
            <person name="Michelmore R."/>
        </authorList>
    </citation>
    <scope>NUCLEOTIDE SEQUENCE [LARGE SCALE GENOMIC DNA]</scope>
    <source>
        <strain evidence="1">P6</strain>
    </source>
</reference>
<dbReference type="Proteomes" id="UP001163321">
    <property type="component" value="Chromosome 1"/>
</dbReference>
<protein>
    <submittedName>
        <fullName evidence="1">Uncharacterized protein</fullName>
    </submittedName>
</protein>
<evidence type="ECO:0000313" key="2">
    <source>
        <dbReference type="Proteomes" id="UP001163321"/>
    </source>
</evidence>
<comment type="caution">
    <text evidence="1">The sequence shown here is derived from an EMBL/GenBank/DDBJ whole genome shotgun (WGS) entry which is preliminary data.</text>
</comment>
<keyword evidence="2" id="KW-1185">Reference proteome</keyword>
<organism evidence="1 2">
    <name type="scientific">Peronosclerospora sorghi</name>
    <dbReference type="NCBI Taxonomy" id="230839"/>
    <lineage>
        <taxon>Eukaryota</taxon>
        <taxon>Sar</taxon>
        <taxon>Stramenopiles</taxon>
        <taxon>Oomycota</taxon>
        <taxon>Peronosporomycetes</taxon>
        <taxon>Peronosporales</taxon>
        <taxon>Peronosporaceae</taxon>
        <taxon>Peronosclerospora</taxon>
    </lineage>
</organism>
<evidence type="ECO:0000313" key="1">
    <source>
        <dbReference type="EMBL" id="KAI9922831.1"/>
    </source>
</evidence>
<accession>A0ACC0WXX5</accession>
<sequence>MVKTCVTDQGTHYKNEAINQLHPRFGCASPFTTARSPWTNCQGREPRGTSLRAALLSEWRMKEDWPRMVNVLQMHRYRHSEYSPSDRDDWPGGHVIVGQHRRARRHRVTTLEVILTTQR</sequence>
<proteinExistence type="predicted"/>
<dbReference type="EMBL" id="CM047580">
    <property type="protein sequence ID" value="KAI9922831.1"/>
    <property type="molecule type" value="Genomic_DNA"/>
</dbReference>
<gene>
    <name evidence="1" type="ORF">PsorP6_001319</name>
</gene>
<name>A0ACC0WXX5_9STRA</name>